<organism evidence="1 2">
    <name type="scientific">Arctium lappa</name>
    <name type="common">Greater burdock</name>
    <name type="synonym">Lappa major</name>
    <dbReference type="NCBI Taxonomy" id="4217"/>
    <lineage>
        <taxon>Eukaryota</taxon>
        <taxon>Viridiplantae</taxon>
        <taxon>Streptophyta</taxon>
        <taxon>Embryophyta</taxon>
        <taxon>Tracheophyta</taxon>
        <taxon>Spermatophyta</taxon>
        <taxon>Magnoliopsida</taxon>
        <taxon>eudicotyledons</taxon>
        <taxon>Gunneridae</taxon>
        <taxon>Pentapetalae</taxon>
        <taxon>asterids</taxon>
        <taxon>campanulids</taxon>
        <taxon>Asterales</taxon>
        <taxon>Asteraceae</taxon>
        <taxon>Carduoideae</taxon>
        <taxon>Cardueae</taxon>
        <taxon>Arctiinae</taxon>
        <taxon>Arctium</taxon>
    </lineage>
</organism>
<accession>A0ACB8Y8I0</accession>
<evidence type="ECO:0000313" key="1">
    <source>
        <dbReference type="EMBL" id="KAI3681405.1"/>
    </source>
</evidence>
<dbReference type="EMBL" id="CM042059">
    <property type="protein sequence ID" value="KAI3681405.1"/>
    <property type="molecule type" value="Genomic_DNA"/>
</dbReference>
<keyword evidence="2" id="KW-1185">Reference proteome</keyword>
<name>A0ACB8Y8I0_ARCLA</name>
<gene>
    <name evidence="1" type="ORF">L6452_36200</name>
</gene>
<reference evidence="1 2" key="2">
    <citation type="journal article" date="2022" name="Mol. Ecol. Resour.">
        <title>The genomes of chicory, endive, great burdock and yacon provide insights into Asteraceae paleo-polyploidization history and plant inulin production.</title>
        <authorList>
            <person name="Fan W."/>
            <person name="Wang S."/>
            <person name="Wang H."/>
            <person name="Wang A."/>
            <person name="Jiang F."/>
            <person name="Liu H."/>
            <person name="Zhao H."/>
            <person name="Xu D."/>
            <person name="Zhang Y."/>
        </authorList>
    </citation>
    <scope>NUCLEOTIDE SEQUENCE [LARGE SCALE GENOMIC DNA]</scope>
    <source>
        <strain evidence="2">cv. Niubang</strain>
    </source>
</reference>
<evidence type="ECO:0000313" key="2">
    <source>
        <dbReference type="Proteomes" id="UP001055879"/>
    </source>
</evidence>
<reference evidence="2" key="1">
    <citation type="journal article" date="2022" name="Mol. Ecol. Resour.">
        <title>The genomes of chicory, endive, great burdock and yacon provide insights into Asteraceae palaeo-polyploidization history and plant inulin production.</title>
        <authorList>
            <person name="Fan W."/>
            <person name="Wang S."/>
            <person name="Wang H."/>
            <person name="Wang A."/>
            <person name="Jiang F."/>
            <person name="Liu H."/>
            <person name="Zhao H."/>
            <person name="Xu D."/>
            <person name="Zhang Y."/>
        </authorList>
    </citation>
    <scope>NUCLEOTIDE SEQUENCE [LARGE SCALE GENOMIC DNA]</scope>
    <source>
        <strain evidence="2">cv. Niubang</strain>
    </source>
</reference>
<proteinExistence type="predicted"/>
<dbReference type="Proteomes" id="UP001055879">
    <property type="component" value="Linkage Group LG13"/>
</dbReference>
<protein>
    <submittedName>
        <fullName evidence="1">Uncharacterized protein</fullName>
    </submittedName>
</protein>
<sequence length="103" mass="11671">MLESPLFLSTWQRSFCFMAKREVGSDVSEDLTRESLIAISYSLPDKHFPLKDLPRISNGLKNVADAANIDKKEKCRAELISISYAQSPDTKFLPVKKKGQFFS</sequence>
<comment type="caution">
    <text evidence="1">The sequence shown here is derived from an EMBL/GenBank/DDBJ whole genome shotgun (WGS) entry which is preliminary data.</text>
</comment>